<dbReference type="KEGG" id="vg:16194395"/>
<gene>
    <name evidence="1" type="primary">22</name>
    <name evidence="1" type="ORF">HRTV4_22</name>
</gene>
<organism evidence="1 2">
    <name type="scientific">Halorubrum tailed virus 4</name>
    <dbReference type="NCBI Taxonomy" id="1273752"/>
    <lineage>
        <taxon>Viruses</taxon>
        <taxon>Duplodnaviria</taxon>
        <taxon>Heunggongvirae</taxon>
        <taxon>Uroviricota</taxon>
        <taxon>Caudoviricetes</taxon>
        <taxon>Kirjokansivirales</taxon>
        <taxon>Haloferuviridae</taxon>
        <taxon>Saldibavirus</taxon>
        <taxon>Saldibavirus natrii</taxon>
        <taxon>Saldibavirus HRTV4</taxon>
    </lineage>
</organism>
<name>R4TFW8_9CAUD</name>
<evidence type="ECO:0000313" key="2">
    <source>
        <dbReference type="Proteomes" id="UP000202022"/>
    </source>
</evidence>
<dbReference type="GeneID" id="16194395"/>
<reference evidence="1 2" key="1">
    <citation type="submission" date="2012-12" db="EMBL/GenBank/DDBJ databases">
        <authorList>
            <person name="Sencilo A."/>
            <person name="Jacobs-Sera D."/>
            <person name="Russell D.A."/>
            <person name="Ko C."/>
            <person name="Atanasova N."/>
            <person name="Osterlund E."/>
            <person name="Oksanen H.M."/>
            <person name="Bamford D.H."/>
            <person name="Hatfull G.F."/>
            <person name="Roine E."/>
            <person name="Hendrix R.W."/>
        </authorList>
    </citation>
    <scope>NUCLEOTIDE SEQUENCE [LARGE SCALE GENOMIC DNA]</scope>
</reference>
<dbReference type="Proteomes" id="UP000202022">
    <property type="component" value="Segment"/>
</dbReference>
<sequence length="93" mass="10482">MSDDGNWLTDAVSDGVEAVRETTRSFLGVERERYVCPDCNVACEESRTFDHRRAAFDGGKSPSWYCEECDSHYVREADDSGHTLDLYGRGPPE</sequence>
<dbReference type="RefSeq" id="YP_008059511.1">
    <property type="nucleotide sequence ID" value="NC_021329.1"/>
</dbReference>
<accession>R4TFW8</accession>
<dbReference type="EMBL" id="KC292023">
    <property type="protein sequence ID" value="AGM11116.1"/>
    <property type="molecule type" value="Genomic_DNA"/>
</dbReference>
<evidence type="ECO:0000313" key="1">
    <source>
        <dbReference type="EMBL" id="AGM11116.1"/>
    </source>
</evidence>
<keyword evidence="2" id="KW-1185">Reference proteome</keyword>
<proteinExistence type="predicted"/>
<protein>
    <submittedName>
        <fullName evidence="1">Uncharacterized protein</fullName>
    </submittedName>
</protein>